<dbReference type="InterPro" id="IPR059177">
    <property type="entry name" value="GH29D-like_dom"/>
</dbReference>
<dbReference type="SUPFAM" id="SSF48208">
    <property type="entry name" value="Six-hairpin glycosidases"/>
    <property type="match status" value="1"/>
</dbReference>
<dbReference type="OrthoDB" id="9762711at2"/>
<dbReference type="PANTHER" id="PTHR12143">
    <property type="entry name" value="PEPTIDE N-GLYCANASE PNGASE -RELATED"/>
    <property type="match status" value="1"/>
</dbReference>
<evidence type="ECO:0000256" key="1">
    <source>
        <dbReference type="ARBA" id="ARBA00001913"/>
    </source>
</evidence>
<comment type="caution">
    <text evidence="8">The sequence shown here is derived from an EMBL/GenBank/DDBJ whole genome shotgun (WGS) entry which is preliminary data.</text>
</comment>
<dbReference type="GO" id="GO:0005975">
    <property type="term" value="P:carbohydrate metabolic process"/>
    <property type="evidence" value="ECO:0007669"/>
    <property type="project" value="InterPro"/>
</dbReference>
<proteinExistence type="predicted"/>
<dbReference type="SUPFAM" id="SSF49785">
    <property type="entry name" value="Galactose-binding domain-like"/>
    <property type="match status" value="1"/>
</dbReference>
<dbReference type="InterPro" id="IPR008928">
    <property type="entry name" value="6-hairpin_glycosidase_sf"/>
</dbReference>
<dbReference type="FunFam" id="3.30.2080.10:FF:000001">
    <property type="entry name" value="Alpha-1,2-mannosidase subfamily"/>
    <property type="match status" value="1"/>
</dbReference>
<dbReference type="EMBL" id="QFLI01000004">
    <property type="protein sequence ID" value="PXY01146.1"/>
    <property type="molecule type" value="Genomic_DNA"/>
</dbReference>
<dbReference type="NCBIfam" id="TIGR01180">
    <property type="entry name" value="aman2_put"/>
    <property type="match status" value="1"/>
</dbReference>
<feature type="signal peptide" evidence="4">
    <location>
        <begin position="1"/>
        <end position="19"/>
    </location>
</feature>
<keyword evidence="9" id="KW-1185">Reference proteome</keyword>
<name>A0A2V3ZXV3_9BACT</name>
<dbReference type="InterPro" id="IPR012939">
    <property type="entry name" value="Glyco_hydro_92"/>
</dbReference>
<feature type="domain" description="Glycosyl hydrolase family 92 N-terminal" evidence="7">
    <location>
        <begin position="27"/>
        <end position="261"/>
    </location>
</feature>
<dbReference type="Gene3D" id="2.60.120.260">
    <property type="entry name" value="Galactose-binding domain-like"/>
    <property type="match status" value="1"/>
</dbReference>
<evidence type="ECO:0000256" key="4">
    <source>
        <dbReference type="SAM" id="SignalP"/>
    </source>
</evidence>
<evidence type="ECO:0000259" key="6">
    <source>
        <dbReference type="Pfam" id="PF13290"/>
    </source>
</evidence>
<feature type="domain" description="GH29D-like beta-sandwich" evidence="6">
    <location>
        <begin position="780"/>
        <end position="836"/>
    </location>
</feature>
<evidence type="ECO:0000256" key="2">
    <source>
        <dbReference type="ARBA" id="ARBA00011245"/>
    </source>
</evidence>
<protein>
    <recommendedName>
        <fullName evidence="10">Glycosyl hydrolase family 92</fullName>
    </recommendedName>
</protein>
<dbReference type="InterPro" id="IPR041371">
    <property type="entry name" value="GH92_N"/>
</dbReference>
<gene>
    <name evidence="8" type="ORF">DF185_10875</name>
</gene>
<dbReference type="RefSeq" id="WP_110360777.1">
    <property type="nucleotide sequence ID" value="NZ_QFLI01000004.1"/>
</dbReference>
<dbReference type="Gene3D" id="1.20.1050.60">
    <property type="entry name" value="alpha-1,2-mannosidase"/>
    <property type="match status" value="1"/>
</dbReference>
<dbReference type="Gene3D" id="3.30.2080.10">
    <property type="entry name" value="GH92 mannosidase domain"/>
    <property type="match status" value="1"/>
</dbReference>
<dbReference type="AlphaFoldDB" id="A0A2V3ZXV3"/>
<dbReference type="Gene3D" id="2.70.98.10">
    <property type="match status" value="1"/>
</dbReference>
<dbReference type="InterPro" id="IPR050883">
    <property type="entry name" value="PNGase"/>
</dbReference>
<keyword evidence="3" id="KW-0106">Calcium</keyword>
<dbReference type="Pfam" id="PF13290">
    <property type="entry name" value="CHB_HEX_C_1"/>
    <property type="match status" value="1"/>
</dbReference>
<dbReference type="Proteomes" id="UP000248079">
    <property type="component" value="Unassembled WGS sequence"/>
</dbReference>
<evidence type="ECO:0000259" key="7">
    <source>
        <dbReference type="Pfam" id="PF17678"/>
    </source>
</evidence>
<dbReference type="InterPro" id="IPR005887">
    <property type="entry name" value="GH92_a_mannosidase_put"/>
</dbReference>
<dbReference type="GO" id="GO:0006516">
    <property type="term" value="P:glycoprotein catabolic process"/>
    <property type="evidence" value="ECO:0007669"/>
    <property type="project" value="TreeGrafter"/>
</dbReference>
<reference evidence="8 9" key="1">
    <citation type="submission" date="2018-05" db="EMBL/GenBank/DDBJ databases">
        <title>Marinifilum breve JC075T sp. nov., a marine bacterium isolated from Yongle Blue Hole in the South China Sea.</title>
        <authorList>
            <person name="Fu T."/>
        </authorList>
    </citation>
    <scope>NUCLEOTIDE SEQUENCE [LARGE SCALE GENOMIC DNA]</scope>
    <source>
        <strain evidence="8 9">JC075</strain>
    </source>
</reference>
<dbReference type="Pfam" id="PF17678">
    <property type="entry name" value="Glyco_hydro_92N"/>
    <property type="match status" value="1"/>
</dbReference>
<dbReference type="InterPro" id="IPR014718">
    <property type="entry name" value="GH-type_carb-bd"/>
</dbReference>
<feature type="domain" description="Glycosyl hydrolase family 92" evidence="5">
    <location>
        <begin position="267"/>
        <end position="734"/>
    </location>
</feature>
<comment type="cofactor">
    <cofactor evidence="1">
        <name>Ca(2+)</name>
        <dbReference type="ChEBI" id="CHEBI:29108"/>
    </cofactor>
</comment>
<accession>A0A2V3ZXV3</accession>
<evidence type="ECO:0000259" key="5">
    <source>
        <dbReference type="Pfam" id="PF07971"/>
    </source>
</evidence>
<dbReference type="GO" id="GO:0030246">
    <property type="term" value="F:carbohydrate binding"/>
    <property type="evidence" value="ECO:0007669"/>
    <property type="project" value="InterPro"/>
</dbReference>
<dbReference type="PANTHER" id="PTHR12143:SF39">
    <property type="entry name" value="SECRETED PROTEIN"/>
    <property type="match status" value="1"/>
</dbReference>
<evidence type="ECO:0000313" key="9">
    <source>
        <dbReference type="Proteomes" id="UP000248079"/>
    </source>
</evidence>
<dbReference type="Pfam" id="PF07971">
    <property type="entry name" value="Glyco_hydro_92"/>
    <property type="match status" value="1"/>
</dbReference>
<feature type="chain" id="PRO_5016125553" description="Glycosyl hydrolase family 92" evidence="4">
    <location>
        <begin position="20"/>
        <end position="1005"/>
    </location>
</feature>
<evidence type="ECO:0000313" key="8">
    <source>
        <dbReference type="EMBL" id="PXY01146.1"/>
    </source>
</evidence>
<comment type="subunit">
    <text evidence="2">Monomer.</text>
</comment>
<keyword evidence="4" id="KW-0732">Signal</keyword>
<evidence type="ECO:0000256" key="3">
    <source>
        <dbReference type="ARBA" id="ARBA00022837"/>
    </source>
</evidence>
<dbReference type="Gene3D" id="1.20.1610.10">
    <property type="entry name" value="alpha-1,2-mannosidases domains"/>
    <property type="match status" value="1"/>
</dbReference>
<dbReference type="GO" id="GO:0000224">
    <property type="term" value="F:peptide-N4-(N-acetyl-beta-glucosaminyl)asparagine amidase activity"/>
    <property type="evidence" value="ECO:0007669"/>
    <property type="project" value="TreeGrafter"/>
</dbReference>
<dbReference type="InterPro" id="IPR008979">
    <property type="entry name" value="Galactose-bd-like_sf"/>
</dbReference>
<organism evidence="8 9">
    <name type="scientific">Marinifilum breve</name>
    <dbReference type="NCBI Taxonomy" id="2184082"/>
    <lineage>
        <taxon>Bacteria</taxon>
        <taxon>Pseudomonadati</taxon>
        <taxon>Bacteroidota</taxon>
        <taxon>Bacteroidia</taxon>
        <taxon>Marinilabiliales</taxon>
        <taxon>Marinifilaceae</taxon>
    </lineage>
</organism>
<sequence>MKKLIQIFLLLFITSSLFADNKQLIQYVDPMIGTDGHAHTFPGATLPFGMVQLSPSNDFKAWDWCSGYHYSDSILKGFAHTHISGAGLAGLGDILLMPTLGEAKVQAGTEENPDSGFRSRFSHEREEASAGYYSVVLDDYNVKVELTCTSRVGFHRYTFNTAGQGNVILDPTHNIMENVQETEIEILSDTEIRGWKHCNGEGGDRKVYFYAKFSKAFEESGIAISDKIQDGEKRASAKRVKAFVSFDVNSGEAVDVKVALSHVSYEGAKANFEAEAKGVSFKKVLSNAQNLWEEKMNKFHIETDQLSDKRNFYTALYHSMISPNLISDVTGEYMVEGEKYQSDFDQYSNFSTWDTYRAVHPLMAIVEQEKTVDFVNSLSSRYTDSKVGLPVWECLGHDNVCMIGYSTVSVMADAILKDIEGIDNQAAYDAMKDAAFNLEKHSNSYDVNGMNFYIDMDFVPGEIGSSVSKTTEYNYYDWCLSQVAHKLGKTEDFYLFQQRSKGYRNLFDEKTGYLLPKLQNGKLVNVDKSKWDGLVKNYVSGNIWGYSSYVPHDMAYLMQLHGGKEKFASWLDTIFADDSEIGGSQHVDISGFIGKYGHGDEPSHQMPYLYVYAGQPWKTQKLVREILPRFYHDHPAGLDNNDDLGQMSSWYIFGSLGFYPVCPGSNQYQIGSPAYQKASINLENGKVFSIVANKNSEENVYIQSAKLNGKEFTKPFITYDQIKHGGELVFEMGSKPNKEWGNTKADLADLNGMKPSEAYKLHEEKQVLMPYVNDITFSFEKRKTVELLCDTEGAEIRYTVDGSEPNGNSKKYQSPIHISEDTFIKTRAFKAGLKESGNLHLHYLKGIPFNSQTGYPKVRVEGNDIGYGEKSGTQLIDGGFGSTTFNDGFWTGLDLKDLHVEIDLGESQNICEVKPGILIYPGAWIFNPAEIEVHVSNDQENYQLVKTIHMESPKDERRYVSRPAIKFPSVNCRYLKITFKNGPIPEWHMAGGRKHWIFVDEILIN</sequence>
<dbReference type="GO" id="GO:0005829">
    <property type="term" value="C:cytosol"/>
    <property type="evidence" value="ECO:0007669"/>
    <property type="project" value="TreeGrafter"/>
</dbReference>
<evidence type="ECO:0008006" key="10">
    <source>
        <dbReference type="Google" id="ProtNLM"/>
    </source>
</evidence>